<dbReference type="InterPro" id="IPR050595">
    <property type="entry name" value="Bact_response_regulator"/>
</dbReference>
<dbReference type="Gene3D" id="3.40.50.2300">
    <property type="match status" value="1"/>
</dbReference>
<dbReference type="HOGENOM" id="CLU_1924563_0_0_7"/>
<feature type="modified residue" description="4-aspartylphosphate" evidence="2">
    <location>
        <position position="54"/>
    </location>
</feature>
<dbReference type="InterPro" id="IPR011006">
    <property type="entry name" value="CheY-like_superfamily"/>
</dbReference>
<dbReference type="PROSITE" id="PS50110">
    <property type="entry name" value="RESPONSE_REGULATORY"/>
    <property type="match status" value="1"/>
</dbReference>
<gene>
    <name evidence="4" type="ordered locus">GM21_1147</name>
</gene>
<evidence type="ECO:0000313" key="4">
    <source>
        <dbReference type="EMBL" id="ACT17208.1"/>
    </source>
</evidence>
<evidence type="ECO:0000259" key="3">
    <source>
        <dbReference type="PROSITE" id="PS50110"/>
    </source>
</evidence>
<dbReference type="GO" id="GO:0000160">
    <property type="term" value="P:phosphorelay signal transduction system"/>
    <property type="evidence" value="ECO:0007669"/>
    <property type="project" value="InterPro"/>
</dbReference>
<dbReference type="SUPFAM" id="SSF52172">
    <property type="entry name" value="CheY-like"/>
    <property type="match status" value="1"/>
</dbReference>
<protein>
    <submittedName>
        <fullName evidence="4">Response regulator receiver protein</fullName>
    </submittedName>
</protein>
<dbReference type="Pfam" id="PF00072">
    <property type="entry name" value="Response_reg"/>
    <property type="match status" value="1"/>
</dbReference>
<sequence length="131" mass="14569">MGKILIVDDDAPFIEALTDKIRALYPLLDVVGCTDPLEALTALKEQDIDLLLVDLEMPMLDGTKILNYAVSLGMDKNRIVILSGRDSDYLHEQFPMGTCLAVLNKYEAKQKAVLDMIFSSMHRKAGARGRD</sequence>
<dbReference type="AlphaFoldDB" id="C6E335"/>
<dbReference type="PANTHER" id="PTHR44591">
    <property type="entry name" value="STRESS RESPONSE REGULATOR PROTEIN 1"/>
    <property type="match status" value="1"/>
</dbReference>
<organism evidence="4">
    <name type="scientific">Geobacter sp. (strain M21)</name>
    <dbReference type="NCBI Taxonomy" id="443144"/>
    <lineage>
        <taxon>Bacteria</taxon>
        <taxon>Pseudomonadati</taxon>
        <taxon>Thermodesulfobacteriota</taxon>
        <taxon>Desulfuromonadia</taxon>
        <taxon>Geobacterales</taxon>
        <taxon>Geobacteraceae</taxon>
        <taxon>Geobacter</taxon>
    </lineage>
</organism>
<reference evidence="4" key="1">
    <citation type="submission" date="2009-07" db="EMBL/GenBank/DDBJ databases">
        <title>Complete sequence of Geobacter sp. M21.</title>
        <authorList>
            <consortium name="US DOE Joint Genome Institute"/>
            <person name="Lucas S."/>
            <person name="Copeland A."/>
            <person name="Lapidus A."/>
            <person name="Glavina del Rio T."/>
            <person name="Dalin E."/>
            <person name="Tice H."/>
            <person name="Bruce D."/>
            <person name="Goodwin L."/>
            <person name="Pitluck S."/>
            <person name="Saunders E."/>
            <person name="Brettin T."/>
            <person name="Detter J.C."/>
            <person name="Han C."/>
            <person name="Larimer F."/>
            <person name="Land M."/>
            <person name="Hauser L."/>
            <person name="Kyrpides N."/>
            <person name="Ovchinnikova G."/>
            <person name="Lovley D."/>
        </authorList>
    </citation>
    <scope>NUCLEOTIDE SEQUENCE [LARGE SCALE GENOMIC DNA]</scope>
    <source>
        <strain evidence="4">M21</strain>
    </source>
</reference>
<evidence type="ECO:0000256" key="2">
    <source>
        <dbReference type="PROSITE-ProRule" id="PRU00169"/>
    </source>
</evidence>
<dbReference type="KEGG" id="gem:GM21_1147"/>
<dbReference type="InterPro" id="IPR001789">
    <property type="entry name" value="Sig_transdc_resp-reg_receiver"/>
</dbReference>
<feature type="domain" description="Response regulatory" evidence="3">
    <location>
        <begin position="3"/>
        <end position="131"/>
    </location>
</feature>
<proteinExistence type="predicted"/>
<keyword evidence="1 2" id="KW-0597">Phosphoprotein</keyword>
<dbReference type="OrthoDB" id="5511653at2"/>
<dbReference type="SMART" id="SM00448">
    <property type="entry name" value="REC"/>
    <property type="match status" value="1"/>
</dbReference>
<dbReference type="PANTHER" id="PTHR44591:SF21">
    <property type="entry name" value="TWO-COMPONENT RESPONSE REGULATOR"/>
    <property type="match status" value="1"/>
</dbReference>
<name>C6E335_GEOSM</name>
<evidence type="ECO:0000256" key="1">
    <source>
        <dbReference type="ARBA" id="ARBA00022553"/>
    </source>
</evidence>
<dbReference type="STRING" id="443144.GM21_1147"/>
<dbReference type="eggNOG" id="COG0745">
    <property type="taxonomic scope" value="Bacteria"/>
</dbReference>
<dbReference type="EMBL" id="CP001661">
    <property type="protein sequence ID" value="ACT17208.1"/>
    <property type="molecule type" value="Genomic_DNA"/>
</dbReference>
<accession>C6E335</accession>